<comment type="caution">
    <text evidence="1">The sequence shown here is derived from an EMBL/GenBank/DDBJ whole genome shotgun (WGS) entry which is preliminary data.</text>
</comment>
<organism evidence="1 2">
    <name type="scientific">Solanum commersonii</name>
    <name type="common">Commerson's wild potato</name>
    <name type="synonym">Commerson's nightshade</name>
    <dbReference type="NCBI Taxonomy" id="4109"/>
    <lineage>
        <taxon>Eukaryota</taxon>
        <taxon>Viridiplantae</taxon>
        <taxon>Streptophyta</taxon>
        <taxon>Embryophyta</taxon>
        <taxon>Tracheophyta</taxon>
        <taxon>Spermatophyta</taxon>
        <taxon>Magnoliopsida</taxon>
        <taxon>eudicotyledons</taxon>
        <taxon>Gunneridae</taxon>
        <taxon>Pentapetalae</taxon>
        <taxon>asterids</taxon>
        <taxon>lamiids</taxon>
        <taxon>Solanales</taxon>
        <taxon>Solanaceae</taxon>
        <taxon>Solanoideae</taxon>
        <taxon>Solaneae</taxon>
        <taxon>Solanum</taxon>
    </lineage>
</organism>
<reference evidence="1 2" key="1">
    <citation type="submission" date="2020-09" db="EMBL/GenBank/DDBJ databases">
        <title>De no assembly of potato wild relative species, Solanum commersonii.</title>
        <authorList>
            <person name="Cho K."/>
        </authorList>
    </citation>
    <scope>NUCLEOTIDE SEQUENCE [LARGE SCALE GENOMIC DNA]</scope>
    <source>
        <strain evidence="1">LZ3.2</strain>
        <tissue evidence="1">Leaf</tissue>
    </source>
</reference>
<dbReference type="Proteomes" id="UP000824120">
    <property type="component" value="Chromosome 4"/>
</dbReference>
<dbReference type="AlphaFoldDB" id="A0A9J5ZBW1"/>
<gene>
    <name evidence="1" type="ORF">H5410_020237</name>
</gene>
<sequence length="75" mass="8832">MILKLYYKNSYLNMSLFSLPIFNPTRLVASIVRSNYQPISFLVAMIEPSIPPHIYGPTWRVLRRNLRTEMLRTTS</sequence>
<accession>A0A9J5ZBW1</accession>
<name>A0A9J5ZBW1_SOLCO</name>
<keyword evidence="2" id="KW-1185">Reference proteome</keyword>
<evidence type="ECO:0000313" key="2">
    <source>
        <dbReference type="Proteomes" id="UP000824120"/>
    </source>
</evidence>
<evidence type="ECO:0000313" key="1">
    <source>
        <dbReference type="EMBL" id="KAG5608956.1"/>
    </source>
</evidence>
<dbReference type="EMBL" id="JACXVP010000004">
    <property type="protein sequence ID" value="KAG5608956.1"/>
    <property type="molecule type" value="Genomic_DNA"/>
</dbReference>
<protein>
    <submittedName>
        <fullName evidence="1">Uncharacterized protein</fullName>
    </submittedName>
</protein>
<proteinExistence type="predicted"/>